<gene>
    <name evidence="2" type="ORF">GCM10017653_40780</name>
</gene>
<dbReference type="GO" id="GO:0016747">
    <property type="term" value="F:acyltransferase activity, transferring groups other than amino-acyl groups"/>
    <property type="evidence" value="ECO:0007669"/>
    <property type="project" value="InterPro"/>
</dbReference>
<dbReference type="EMBL" id="BSFM01000017">
    <property type="protein sequence ID" value="GLK86008.1"/>
    <property type="molecule type" value="Genomic_DNA"/>
</dbReference>
<reference evidence="2" key="2">
    <citation type="submission" date="2023-01" db="EMBL/GenBank/DDBJ databases">
        <authorList>
            <person name="Sun Q."/>
            <person name="Evtushenko L."/>
        </authorList>
    </citation>
    <scope>NUCLEOTIDE SEQUENCE</scope>
    <source>
        <strain evidence="2">VKM B-2789</strain>
    </source>
</reference>
<proteinExistence type="predicted"/>
<dbReference type="InterPro" id="IPR000182">
    <property type="entry name" value="GNAT_dom"/>
</dbReference>
<evidence type="ECO:0000259" key="1">
    <source>
        <dbReference type="PROSITE" id="PS51186"/>
    </source>
</evidence>
<feature type="domain" description="N-acetyltransferase" evidence="1">
    <location>
        <begin position="20"/>
        <end position="164"/>
    </location>
</feature>
<dbReference type="AlphaFoldDB" id="A0A9W6NCN9"/>
<dbReference type="NCBIfam" id="TIGR04045">
    <property type="entry name" value="MSMEG_0567_GNAT"/>
    <property type="match status" value="1"/>
</dbReference>
<evidence type="ECO:0000313" key="2">
    <source>
        <dbReference type="EMBL" id="GLK86008.1"/>
    </source>
</evidence>
<protein>
    <recommendedName>
        <fullName evidence="1">N-acetyltransferase domain-containing protein</fullName>
    </recommendedName>
</protein>
<accession>A0A9W6NCN9</accession>
<keyword evidence="3" id="KW-1185">Reference proteome</keyword>
<dbReference type="PROSITE" id="PS51186">
    <property type="entry name" value="GNAT"/>
    <property type="match status" value="1"/>
</dbReference>
<dbReference type="Proteomes" id="UP001143330">
    <property type="component" value="Unassembled WGS sequence"/>
</dbReference>
<organism evidence="2 3">
    <name type="scientific">Ancylobacter defluvii</name>
    <dbReference type="NCBI Taxonomy" id="1282440"/>
    <lineage>
        <taxon>Bacteria</taxon>
        <taxon>Pseudomonadati</taxon>
        <taxon>Pseudomonadota</taxon>
        <taxon>Alphaproteobacteria</taxon>
        <taxon>Hyphomicrobiales</taxon>
        <taxon>Xanthobacteraceae</taxon>
        <taxon>Ancylobacter</taxon>
    </lineage>
</organism>
<dbReference type="InterPro" id="IPR016181">
    <property type="entry name" value="Acyl_CoA_acyltransferase"/>
</dbReference>
<dbReference type="Gene3D" id="3.40.630.30">
    <property type="match status" value="1"/>
</dbReference>
<dbReference type="Pfam" id="PF00583">
    <property type="entry name" value="Acetyltransf_1"/>
    <property type="match status" value="1"/>
</dbReference>
<dbReference type="SUPFAM" id="SSF55729">
    <property type="entry name" value="Acyl-CoA N-acyltransferases (Nat)"/>
    <property type="match status" value="1"/>
</dbReference>
<evidence type="ECO:0000313" key="3">
    <source>
        <dbReference type="Proteomes" id="UP001143330"/>
    </source>
</evidence>
<dbReference type="CDD" id="cd04301">
    <property type="entry name" value="NAT_SF"/>
    <property type="match status" value="1"/>
</dbReference>
<name>A0A9W6NCN9_9HYPH</name>
<dbReference type="InterPro" id="IPR024035">
    <property type="entry name" value="MSMEG_0567_GNAT"/>
</dbReference>
<dbReference type="RefSeq" id="WP_213359969.1">
    <property type="nucleotide sequence ID" value="NZ_BSFM01000017.1"/>
</dbReference>
<sequence length="184" mass="20551">MIIDGGVPFPQPFLASAYQVKFAASRWEREGAHALRRAVFCDEQALFKGDDRDRVDDYAIPIVALAMLGVAADRVVGTVRIHEEAPGLWWGSRLAVDAEYRSVGALGATLIRLAVSSAHAMGCTTFLAHVQEQNALLFRRLHWRIVEEVELHGRKHFRMQADLAHYPPCFSPEWGFTALPRKAA</sequence>
<comment type="caution">
    <text evidence="2">The sequence shown here is derived from an EMBL/GenBank/DDBJ whole genome shotgun (WGS) entry which is preliminary data.</text>
</comment>
<reference evidence="2" key="1">
    <citation type="journal article" date="2014" name="Int. J. Syst. Evol. Microbiol.">
        <title>Complete genome sequence of Corynebacterium casei LMG S-19264T (=DSM 44701T), isolated from a smear-ripened cheese.</title>
        <authorList>
            <consortium name="US DOE Joint Genome Institute (JGI-PGF)"/>
            <person name="Walter F."/>
            <person name="Albersmeier A."/>
            <person name="Kalinowski J."/>
            <person name="Ruckert C."/>
        </authorList>
    </citation>
    <scope>NUCLEOTIDE SEQUENCE</scope>
    <source>
        <strain evidence="2">VKM B-2789</strain>
    </source>
</reference>